<dbReference type="InterPro" id="IPR034904">
    <property type="entry name" value="FSCA_dom_sf"/>
</dbReference>
<dbReference type="SUPFAM" id="SSF110836">
    <property type="entry name" value="Hypothetical protein SAV1430"/>
    <property type="match status" value="1"/>
</dbReference>
<sequence length="337" mass="36648">MAAASSFFHGSFHKSRISLILAHLKSDAANIRVLGGASSFSTMVVSNKTCRRDPTARPAPHSSSQRRTVGTRAACDGRTNVMTDAARCSRGLFTFASASTSKSQSLTPRLMMLTPRRKLFVQTQNTPNPLSLMFLPGVDVMASLPNSTAKSHDFPNARSALTANSPLARRLFGIDGVTRVFYGSDFVTVTKSEERDWGVLKPEIFAAIMDHYSSGDPLFAESEDGDNGEGDVDSSTVILDTDSEVVAMIKELLDTRIRPAVQEDGGDIGYRGFDEQTGVVYLQMQGACDGCPSSSVTLKSGIENMLMHYIDEVKAVEQWLDEDPDEPLVFGRSKETE</sequence>
<name>A0A830HYV6_9CHLO</name>
<dbReference type="SMART" id="SM00932">
    <property type="entry name" value="Nfu_N"/>
    <property type="match status" value="1"/>
</dbReference>
<comment type="similarity">
    <text evidence="2">Belongs to the NifU family.</text>
</comment>
<reference evidence="5" key="1">
    <citation type="submission" date="2020-10" db="EMBL/GenBank/DDBJ databases">
        <title>Unveiling of a novel bifunctional photoreceptor, Dualchrome1, isolated from a cosmopolitan green alga.</title>
        <authorList>
            <person name="Suzuki S."/>
            <person name="Kawachi M."/>
        </authorList>
    </citation>
    <scope>NUCLEOTIDE SEQUENCE</scope>
    <source>
        <strain evidence="5">NIES 2893</strain>
    </source>
</reference>
<evidence type="ECO:0000256" key="3">
    <source>
        <dbReference type="SAM" id="MobiDB-lite"/>
    </source>
</evidence>
<comment type="function">
    <text evidence="1">Molecular scaffold for [Fe-S] cluster assembly of mitochondrial iron-sulfur proteins.</text>
</comment>
<keyword evidence="6" id="KW-1185">Reference proteome</keyword>
<dbReference type="OrthoDB" id="565552at2759"/>
<dbReference type="FunFam" id="3.30.300.130:FF:000001">
    <property type="entry name" value="NFU1 iron-sulfur cluster scaffold"/>
    <property type="match status" value="1"/>
</dbReference>
<dbReference type="InterPro" id="IPR001075">
    <property type="entry name" value="NIF_FeS_clus_asmbl_NifU_C"/>
</dbReference>
<dbReference type="EMBL" id="BNJQ01000030">
    <property type="protein sequence ID" value="GHP10601.1"/>
    <property type="molecule type" value="Genomic_DNA"/>
</dbReference>
<dbReference type="PANTHER" id="PTHR11178:SF1">
    <property type="entry name" value="NFU1 IRON-SULFUR CLUSTER SCAFFOLD HOMOLOG, MITOCHONDRIAL"/>
    <property type="match status" value="1"/>
</dbReference>
<evidence type="ECO:0000313" key="6">
    <source>
        <dbReference type="Proteomes" id="UP000660262"/>
    </source>
</evidence>
<dbReference type="SUPFAM" id="SSF117916">
    <property type="entry name" value="Fe-S cluster assembly (FSCA) domain-like"/>
    <property type="match status" value="1"/>
</dbReference>
<protein>
    <submittedName>
        <fullName evidence="5">NifU-like protein 4, mitochondrial</fullName>
    </submittedName>
</protein>
<evidence type="ECO:0000256" key="2">
    <source>
        <dbReference type="ARBA" id="ARBA00006420"/>
    </source>
</evidence>
<dbReference type="Gene3D" id="3.30.1370.70">
    <property type="entry name" value="Scaffold protein Nfu/NifU, N-terminal domain"/>
    <property type="match status" value="1"/>
</dbReference>
<dbReference type="InterPro" id="IPR014824">
    <property type="entry name" value="Nfu/NifU_N"/>
</dbReference>
<dbReference type="GO" id="GO:0005506">
    <property type="term" value="F:iron ion binding"/>
    <property type="evidence" value="ECO:0007669"/>
    <property type="project" value="InterPro"/>
</dbReference>
<dbReference type="GO" id="GO:0051536">
    <property type="term" value="F:iron-sulfur cluster binding"/>
    <property type="evidence" value="ECO:0007669"/>
    <property type="project" value="InterPro"/>
</dbReference>
<dbReference type="PANTHER" id="PTHR11178">
    <property type="entry name" value="IRON-SULFUR CLUSTER SCAFFOLD PROTEIN NFU-RELATED"/>
    <property type="match status" value="1"/>
</dbReference>
<dbReference type="InterPro" id="IPR036498">
    <property type="entry name" value="Nfu/NifU_N_sf"/>
</dbReference>
<feature type="region of interest" description="Disordered" evidence="3">
    <location>
        <begin position="49"/>
        <end position="70"/>
    </location>
</feature>
<evidence type="ECO:0000259" key="4">
    <source>
        <dbReference type="SMART" id="SM00932"/>
    </source>
</evidence>
<dbReference type="Pfam" id="PF01106">
    <property type="entry name" value="NifU"/>
    <property type="match status" value="1"/>
</dbReference>
<evidence type="ECO:0000256" key="1">
    <source>
        <dbReference type="ARBA" id="ARBA00002175"/>
    </source>
</evidence>
<dbReference type="AlphaFoldDB" id="A0A830HYV6"/>
<organism evidence="5 6">
    <name type="scientific">Pycnococcus provasolii</name>
    <dbReference type="NCBI Taxonomy" id="41880"/>
    <lineage>
        <taxon>Eukaryota</taxon>
        <taxon>Viridiplantae</taxon>
        <taxon>Chlorophyta</taxon>
        <taxon>Pseudoscourfieldiophyceae</taxon>
        <taxon>Pseudoscourfieldiales</taxon>
        <taxon>Pycnococcaceae</taxon>
        <taxon>Pycnococcus</taxon>
    </lineage>
</organism>
<dbReference type="GO" id="GO:0016226">
    <property type="term" value="P:iron-sulfur cluster assembly"/>
    <property type="evidence" value="ECO:0007669"/>
    <property type="project" value="InterPro"/>
</dbReference>
<dbReference type="Gene3D" id="3.30.300.130">
    <property type="entry name" value="Fe-S cluster assembly (FSCA)"/>
    <property type="match status" value="1"/>
</dbReference>
<dbReference type="FunFam" id="3.30.1370.70:FF:000001">
    <property type="entry name" value="NifU-like protein 4, mitochondrial"/>
    <property type="match status" value="1"/>
</dbReference>
<gene>
    <name evidence="5" type="ORF">PPROV_000933200</name>
</gene>
<accession>A0A830HYV6</accession>
<feature type="domain" description="Scaffold protein Nfu/NifU N-terminal" evidence="4">
    <location>
        <begin position="121"/>
        <end position="215"/>
    </location>
</feature>
<dbReference type="Proteomes" id="UP000660262">
    <property type="component" value="Unassembled WGS sequence"/>
</dbReference>
<dbReference type="Pfam" id="PF08712">
    <property type="entry name" value="Nfu_N"/>
    <property type="match status" value="1"/>
</dbReference>
<dbReference type="GO" id="GO:0005739">
    <property type="term" value="C:mitochondrion"/>
    <property type="evidence" value="ECO:0007669"/>
    <property type="project" value="TreeGrafter"/>
</dbReference>
<comment type="caution">
    <text evidence="5">The sequence shown here is derived from an EMBL/GenBank/DDBJ whole genome shotgun (WGS) entry which is preliminary data.</text>
</comment>
<proteinExistence type="inferred from homology"/>
<evidence type="ECO:0000313" key="5">
    <source>
        <dbReference type="EMBL" id="GHP10601.1"/>
    </source>
</evidence>